<dbReference type="EMBL" id="JAMFLX010000022">
    <property type="protein sequence ID" value="MCL6271269.1"/>
    <property type="molecule type" value="Genomic_DNA"/>
</dbReference>
<dbReference type="InterPro" id="IPR049286">
    <property type="entry name" value="DUF6844"/>
</dbReference>
<proteinExistence type="predicted"/>
<dbReference type="Pfam" id="PF20891">
    <property type="entry name" value="DUF6844"/>
    <property type="match status" value="1"/>
</dbReference>
<keyword evidence="5" id="KW-1185">Reference proteome</keyword>
<feature type="chain" id="PRO_5045680614" description="DUF6844 domain-containing protein" evidence="2">
    <location>
        <begin position="23"/>
        <end position="472"/>
    </location>
</feature>
<evidence type="ECO:0000313" key="5">
    <source>
        <dbReference type="Proteomes" id="UP001203338"/>
    </source>
</evidence>
<evidence type="ECO:0000256" key="2">
    <source>
        <dbReference type="SAM" id="SignalP"/>
    </source>
</evidence>
<accession>A0ABT0PIR5</accession>
<gene>
    <name evidence="4" type="ORF">M3P05_15185</name>
</gene>
<protein>
    <recommendedName>
        <fullName evidence="3">DUF6844 domain-containing protein</fullName>
    </recommendedName>
</protein>
<keyword evidence="2" id="KW-0732">Signal</keyword>
<comment type="caution">
    <text evidence="4">The sequence shown here is derived from an EMBL/GenBank/DDBJ whole genome shotgun (WGS) entry which is preliminary data.</text>
</comment>
<evidence type="ECO:0000313" key="4">
    <source>
        <dbReference type="EMBL" id="MCL6271269.1"/>
    </source>
</evidence>
<feature type="region of interest" description="Disordered" evidence="1">
    <location>
        <begin position="26"/>
        <end position="47"/>
    </location>
</feature>
<name>A0ABT0PIR5_9GAMM</name>
<feature type="domain" description="DUF6844" evidence="3">
    <location>
        <begin position="159"/>
        <end position="254"/>
    </location>
</feature>
<feature type="signal peptide" evidence="2">
    <location>
        <begin position="1"/>
        <end position="22"/>
    </location>
</feature>
<feature type="compositionally biased region" description="Low complexity" evidence="1">
    <location>
        <begin position="441"/>
        <end position="453"/>
    </location>
</feature>
<sequence length="472" mass="52650">MNKTLLALVLATASLCPLSASAEQQPATETATVEESANQPAQTAEAVIEASEKKVDDAFRDVEETARKYVRNQKRKYKKQGRSNEVFISSGSALVSEPSSSTNWGDARVIAYQEAQNKARESFLKQLYSEVSSDIIKDSFKTNKQPEFEPEDLQSQSKMESVLNKVVAYADAVLDEKLEEKGVDPAEYKSANPEKRKVMLKKAFSKAVTRKSHGDLSGAMIVNTYETTDANGNTAVAVVMKTSVKMKNFLRKLRTSKGVIQPNPKKHGVDIEEYLEVNRENLMYEYGLRMFYDENGYPVLLSFAQAGNDCNPVDYEECVDNRDFSFDEAENDAFSHFAEAYNLNGASETSTFKGKEKTKTNKITKTENGVETTQETINKIIKETKAMSRMTSRVKDLVGISEVMRWTEKHSVSGRELNGVVLAWRPETEQATRTFKANKIPSAPAPQQQTAAPKKNSAQQASSAFLMEDDDF</sequence>
<dbReference type="RefSeq" id="WP_249700758.1">
    <property type="nucleotide sequence ID" value="NZ_JAMFLX010000022.1"/>
</dbReference>
<evidence type="ECO:0000259" key="3">
    <source>
        <dbReference type="Pfam" id="PF20891"/>
    </source>
</evidence>
<evidence type="ECO:0000256" key="1">
    <source>
        <dbReference type="SAM" id="MobiDB-lite"/>
    </source>
</evidence>
<organism evidence="4 5">
    <name type="scientific">Parendozoicomonas callyspongiae</name>
    <dbReference type="NCBI Taxonomy" id="2942213"/>
    <lineage>
        <taxon>Bacteria</taxon>
        <taxon>Pseudomonadati</taxon>
        <taxon>Pseudomonadota</taxon>
        <taxon>Gammaproteobacteria</taxon>
        <taxon>Oceanospirillales</taxon>
        <taxon>Endozoicomonadaceae</taxon>
        <taxon>Parendozoicomonas</taxon>
    </lineage>
</organism>
<dbReference type="Proteomes" id="UP001203338">
    <property type="component" value="Unassembled WGS sequence"/>
</dbReference>
<feature type="region of interest" description="Disordered" evidence="1">
    <location>
        <begin position="434"/>
        <end position="472"/>
    </location>
</feature>
<feature type="compositionally biased region" description="Polar residues" evidence="1">
    <location>
        <begin position="26"/>
        <end position="42"/>
    </location>
</feature>
<reference evidence="4 5" key="1">
    <citation type="submission" date="2022-05" db="EMBL/GenBank/DDBJ databases">
        <authorList>
            <person name="Park J.-S."/>
        </authorList>
    </citation>
    <scope>NUCLEOTIDE SEQUENCE [LARGE SCALE GENOMIC DNA]</scope>
    <source>
        <strain evidence="4 5">2012CJ34-2</strain>
    </source>
</reference>